<comment type="caution">
    <text evidence="1">The sequence shown here is derived from an EMBL/GenBank/DDBJ whole genome shotgun (WGS) entry which is preliminary data.</text>
</comment>
<evidence type="ECO:0000313" key="2">
    <source>
        <dbReference type="Proteomes" id="UP001272940"/>
    </source>
</evidence>
<accession>A0ABU4KU35</accession>
<organism evidence="1 2">
    <name type="scientific">Brevundimonas vesicularis</name>
    <name type="common">Pseudomonas vesicularis</name>
    <dbReference type="NCBI Taxonomy" id="41276"/>
    <lineage>
        <taxon>Bacteria</taxon>
        <taxon>Pseudomonadati</taxon>
        <taxon>Pseudomonadota</taxon>
        <taxon>Alphaproteobacteria</taxon>
        <taxon>Caulobacterales</taxon>
        <taxon>Caulobacteraceae</taxon>
        <taxon>Brevundimonas</taxon>
    </lineage>
</organism>
<name>A0ABU4KU35_BREVE</name>
<dbReference type="Proteomes" id="UP001272940">
    <property type="component" value="Unassembled WGS sequence"/>
</dbReference>
<sequence length="324" mass="34564">MADYNYRKSPKHRIVSYETERAMNRRHMVQILAVMALSPTAIATKGAAQSDKREVISSAAGVQATVAPDGVVRIAWSRTDVPVTVDGAPLAPAAGLGSWAAFKAHGDDHVMLMGDTVVFEDEITAAMDAAFAAGLEVTGLHNHFIFDDPPVYFMHVGGTGPAHDLATGVKAVWDAIRAVRAETPTPRRRFPGSTPTVAGEFDVASLRRYFEVDPELNGGVVKFTLPRTGRMHGVEVGGSMGLTTWAAFSGSTAMATVAGDFIMTAEEVQPVLRSLRAGDIHVVALHNHMIGETPAFYFVHYWGKGPAEDLARGVNAALAVQKGS</sequence>
<dbReference type="RefSeq" id="WP_319078809.1">
    <property type="nucleotide sequence ID" value="NZ_JAMYEC010000016.1"/>
</dbReference>
<dbReference type="EMBL" id="JAMYEC010000016">
    <property type="protein sequence ID" value="MDX2336521.1"/>
    <property type="molecule type" value="Genomic_DNA"/>
</dbReference>
<reference evidence="1 2" key="1">
    <citation type="journal article" date="2023" name="FEMS Microbes">
        <title>Whole genomes of deep-sea sponge-associated bacteria exhibit high novel natural product potential.</title>
        <authorList>
            <person name="Hesketh-Best P.J."/>
            <person name="January G.G."/>
            <person name="Koch M.J."/>
            <person name="Warburton P.J."/>
            <person name="Howell K.L."/>
            <person name="Upton M."/>
        </authorList>
    </citation>
    <scope>NUCLEOTIDE SEQUENCE [LARGE SCALE GENOMIC DNA]</scope>
    <source>
        <strain evidence="1 2">PC206-O</strain>
    </source>
</reference>
<evidence type="ECO:0000313" key="1">
    <source>
        <dbReference type="EMBL" id="MDX2336521.1"/>
    </source>
</evidence>
<dbReference type="InterPro" id="IPR011094">
    <property type="entry name" value="Uncharacterised_LppY/LpqO"/>
</dbReference>
<protein>
    <submittedName>
        <fullName evidence="1">DUF1259 domain-containing protein</fullName>
    </submittedName>
</protein>
<gene>
    <name evidence="1" type="ORF">NJD11_16415</name>
</gene>
<dbReference type="Pfam" id="PF07485">
    <property type="entry name" value="DUF1529"/>
    <property type="match status" value="2"/>
</dbReference>
<proteinExistence type="predicted"/>
<keyword evidence="2" id="KW-1185">Reference proteome</keyword>